<sequence length="144" mass="16276">MTTPPPEGTLAYAVDLTPENVRALEAFLNAQLGRVSAEVGETGETSFAMRSLFILVSDSAGFLHQLLKVERPEPWQRAAIVREWQRLRSTAADFNHCDGYDHGRWWKQIRHYDAADEAAGQERIRHFATLHPWSDGDADQGKED</sequence>
<reference evidence="1 2" key="1">
    <citation type="submission" date="2015-10" db="EMBL/GenBank/DDBJ databases">
        <title>Draft genome sequence of Streptomyces pseudovenezuelae DSM 40212, type strain for the species Streptomyces pseudovenezuelae.</title>
        <authorList>
            <person name="Ruckert C."/>
            <person name="Winkler A."/>
            <person name="Kalinowski J."/>
            <person name="Kampfer P."/>
            <person name="Glaeser S."/>
        </authorList>
    </citation>
    <scope>NUCLEOTIDE SEQUENCE [LARGE SCALE GENOMIC DNA]</scope>
    <source>
        <strain evidence="1 2">DSM 40212</strain>
    </source>
</reference>
<accession>A0A101NCF8</accession>
<comment type="caution">
    <text evidence="1">The sequence shown here is derived from an EMBL/GenBank/DDBJ whole genome shotgun (WGS) entry which is preliminary data.</text>
</comment>
<organism evidence="1 2">
    <name type="scientific">Streptomyces pseudovenezuelae</name>
    <dbReference type="NCBI Taxonomy" id="67350"/>
    <lineage>
        <taxon>Bacteria</taxon>
        <taxon>Bacillati</taxon>
        <taxon>Actinomycetota</taxon>
        <taxon>Actinomycetes</taxon>
        <taxon>Kitasatosporales</taxon>
        <taxon>Streptomycetaceae</taxon>
        <taxon>Streptomyces</taxon>
        <taxon>Streptomyces aurantiacus group</taxon>
    </lineage>
</organism>
<name>A0A101NCF8_9ACTN</name>
<evidence type="ECO:0000313" key="1">
    <source>
        <dbReference type="EMBL" id="KUM90640.1"/>
    </source>
</evidence>
<dbReference type="Proteomes" id="UP000053039">
    <property type="component" value="Unassembled WGS sequence"/>
</dbReference>
<dbReference type="EMBL" id="LMWM01000003">
    <property type="protein sequence ID" value="KUM90640.1"/>
    <property type="molecule type" value="Genomic_DNA"/>
</dbReference>
<dbReference type="OrthoDB" id="4184145at2"/>
<dbReference type="RefSeq" id="WP_037941001.1">
    <property type="nucleotide sequence ID" value="NZ_JBIBHV010000007.1"/>
</dbReference>
<proteinExistence type="predicted"/>
<dbReference type="AlphaFoldDB" id="A0A101NCF8"/>
<evidence type="ECO:0000313" key="2">
    <source>
        <dbReference type="Proteomes" id="UP000053039"/>
    </source>
</evidence>
<gene>
    <name evidence="1" type="ORF">AQI94_02235</name>
</gene>
<protein>
    <submittedName>
        <fullName evidence="1">Uncharacterized protein</fullName>
    </submittedName>
</protein>